<dbReference type="Pfam" id="PF01408">
    <property type="entry name" value="GFO_IDH_MocA"/>
    <property type="match status" value="1"/>
</dbReference>
<dbReference type="Gene3D" id="3.30.360.10">
    <property type="entry name" value="Dihydrodipicolinate Reductase, domain 2"/>
    <property type="match status" value="1"/>
</dbReference>
<dbReference type="Gene3D" id="3.40.50.720">
    <property type="entry name" value="NAD(P)-binding Rossmann-like Domain"/>
    <property type="match status" value="1"/>
</dbReference>
<dbReference type="PANTHER" id="PTHR43377:SF1">
    <property type="entry name" value="BILIVERDIN REDUCTASE A"/>
    <property type="match status" value="1"/>
</dbReference>
<dbReference type="InterPro" id="IPR000683">
    <property type="entry name" value="Gfo/Idh/MocA-like_OxRdtase_N"/>
</dbReference>
<comment type="caution">
    <text evidence="3">The sequence shown here is derived from an EMBL/GenBank/DDBJ whole genome shotgun (WGS) entry which is preliminary data.</text>
</comment>
<dbReference type="InterPro" id="IPR004104">
    <property type="entry name" value="Gfo/Idh/MocA-like_OxRdtase_C"/>
</dbReference>
<dbReference type="SUPFAM" id="SSF55347">
    <property type="entry name" value="Glyceraldehyde-3-phosphate dehydrogenase-like, C-terminal domain"/>
    <property type="match status" value="1"/>
</dbReference>
<feature type="domain" description="Gfo/Idh/MocA-like oxidoreductase C-terminal" evidence="2">
    <location>
        <begin position="157"/>
        <end position="306"/>
    </location>
</feature>
<gene>
    <name evidence="3" type="ORF">ACFPJ5_17695</name>
</gene>
<keyword evidence="4" id="KW-1185">Reference proteome</keyword>
<reference evidence="3 4" key="1">
    <citation type="journal article" date="2019" name="Int. J. Syst. Evol. Microbiol.">
        <title>The Global Catalogue of Microorganisms (GCM) 10K type strain sequencing project: providing services to taxonomists for standard genome sequencing and annotation.</title>
        <authorList>
            <consortium name="The Broad Institute Genomics Platform"/>
            <consortium name="The Broad Institute Genome Sequencing Center for Infectious Disease"/>
            <person name="Wu L."/>
            <person name="Ma J."/>
        </authorList>
    </citation>
    <scope>NUCLEOTIDE SEQUENCE [LARGE SCALE GENOMIC DNA]</scope>
    <source>
        <strain evidence="3 4">CGMCC 1.12237</strain>
    </source>
</reference>
<name>A0ABD5RFF1_9EURY</name>
<evidence type="ECO:0000259" key="2">
    <source>
        <dbReference type="Pfam" id="PF02894"/>
    </source>
</evidence>
<dbReference type="InterPro" id="IPR051450">
    <property type="entry name" value="Gfo/Idh/MocA_Oxidoreductases"/>
</dbReference>
<evidence type="ECO:0000313" key="3">
    <source>
        <dbReference type="EMBL" id="MFC5368760.1"/>
    </source>
</evidence>
<sequence>MTLAVGVIGVGRMGRNHVRVYNELPGVELVGVADADESRAAHIAREYGTAALDTDDLLAAADAVSVAVPSEYHYRIARDALSTGVHALVEKPFVRRVDHGEELIALAERHDCRLQVGHVERFNPAVREIGDVIRGMDVVAVESKRLGPPVDPVPDDDPVMDLMIHDLDVLFSLFGEDVTAASATAPSPEHVLAQLTFADGPTASLTASRCTQKKVRTLTVTAEEALVELDYTDQSIRVHRHSVPEYIEQNGDVRYRHGSIVEHPLVESAEPLRAELAGFRDAVTEGTDPRVTGRDGLRAVEFAQRLQRLAGLVPGEEVEPW</sequence>
<dbReference type="AlphaFoldDB" id="A0ABD5RFF1"/>
<dbReference type="SUPFAM" id="SSF51735">
    <property type="entry name" value="NAD(P)-binding Rossmann-fold domains"/>
    <property type="match status" value="1"/>
</dbReference>
<dbReference type="Pfam" id="PF02894">
    <property type="entry name" value="GFO_IDH_MocA_C"/>
    <property type="match status" value="1"/>
</dbReference>
<dbReference type="PANTHER" id="PTHR43377">
    <property type="entry name" value="BILIVERDIN REDUCTASE A"/>
    <property type="match status" value="1"/>
</dbReference>
<feature type="domain" description="Gfo/Idh/MocA-like oxidoreductase N-terminal" evidence="1">
    <location>
        <begin position="4"/>
        <end position="118"/>
    </location>
</feature>
<organism evidence="3 4">
    <name type="scientific">Salinirubrum litoreum</name>
    <dbReference type="NCBI Taxonomy" id="1126234"/>
    <lineage>
        <taxon>Archaea</taxon>
        <taxon>Methanobacteriati</taxon>
        <taxon>Methanobacteriota</taxon>
        <taxon>Stenosarchaea group</taxon>
        <taxon>Halobacteria</taxon>
        <taxon>Halobacteriales</taxon>
        <taxon>Haloferacaceae</taxon>
        <taxon>Salinirubrum</taxon>
    </lineage>
</organism>
<dbReference type="InterPro" id="IPR036291">
    <property type="entry name" value="NAD(P)-bd_dom_sf"/>
</dbReference>
<dbReference type="Proteomes" id="UP001596201">
    <property type="component" value="Unassembled WGS sequence"/>
</dbReference>
<evidence type="ECO:0000259" key="1">
    <source>
        <dbReference type="Pfam" id="PF01408"/>
    </source>
</evidence>
<protein>
    <submittedName>
        <fullName evidence="3">Gfo/Idh/MocA family oxidoreductase</fullName>
    </submittedName>
</protein>
<dbReference type="EMBL" id="JBHSKX010000004">
    <property type="protein sequence ID" value="MFC5368760.1"/>
    <property type="molecule type" value="Genomic_DNA"/>
</dbReference>
<dbReference type="RefSeq" id="WP_227231330.1">
    <property type="nucleotide sequence ID" value="NZ_JAJCVJ010000003.1"/>
</dbReference>
<accession>A0ABD5RFF1</accession>
<proteinExistence type="predicted"/>
<evidence type="ECO:0000313" key="4">
    <source>
        <dbReference type="Proteomes" id="UP001596201"/>
    </source>
</evidence>